<keyword evidence="3" id="KW-0547">Nucleotide-binding</keyword>
<reference evidence="6" key="2">
    <citation type="journal article" date="2023" name="IMA Fungus">
        <title>Comparative genomic study of the Penicillium genus elucidates a diverse pangenome and 15 lateral gene transfer events.</title>
        <authorList>
            <person name="Petersen C."/>
            <person name="Sorensen T."/>
            <person name="Nielsen M.R."/>
            <person name="Sondergaard T.E."/>
            <person name="Sorensen J.L."/>
            <person name="Fitzpatrick D.A."/>
            <person name="Frisvad J.C."/>
            <person name="Nielsen K.L."/>
        </authorList>
    </citation>
    <scope>NUCLEOTIDE SEQUENCE</scope>
    <source>
        <strain evidence="6">IBT 34128</strain>
    </source>
</reference>
<evidence type="ECO:0000313" key="7">
    <source>
        <dbReference type="Proteomes" id="UP001141434"/>
    </source>
</evidence>
<evidence type="ECO:0000256" key="3">
    <source>
        <dbReference type="ARBA" id="ARBA00022741"/>
    </source>
</evidence>
<accession>A0A9W9EM91</accession>
<dbReference type="GO" id="GO:0005524">
    <property type="term" value="F:ATP binding"/>
    <property type="evidence" value="ECO:0007669"/>
    <property type="project" value="UniProtKB-KW"/>
</dbReference>
<dbReference type="InterPro" id="IPR011009">
    <property type="entry name" value="Kinase-like_dom_sf"/>
</dbReference>
<dbReference type="PANTHER" id="PTHR24058:SF28">
    <property type="entry name" value="SERINE_THREONINE-PROTEIN KINASE MINIBRAIN"/>
    <property type="match status" value="1"/>
</dbReference>
<dbReference type="GeneID" id="81398654"/>
<comment type="caution">
    <text evidence="6">The sequence shown here is derived from an EMBL/GenBank/DDBJ whole genome shotgun (WGS) entry which is preliminary data.</text>
</comment>
<dbReference type="AlphaFoldDB" id="A0A9W9EM91"/>
<dbReference type="SUPFAM" id="SSF56112">
    <property type="entry name" value="Protein kinase-like (PK-like)"/>
    <property type="match status" value="1"/>
</dbReference>
<dbReference type="Proteomes" id="UP001141434">
    <property type="component" value="Unassembled WGS sequence"/>
</dbReference>
<dbReference type="OrthoDB" id="5979581at2759"/>
<keyword evidence="2" id="KW-0808">Transferase</keyword>
<name>A0A9W9EM91_9EURO</name>
<organism evidence="6 7">
    <name type="scientific">Penicillium alfredii</name>
    <dbReference type="NCBI Taxonomy" id="1506179"/>
    <lineage>
        <taxon>Eukaryota</taxon>
        <taxon>Fungi</taxon>
        <taxon>Dikarya</taxon>
        <taxon>Ascomycota</taxon>
        <taxon>Pezizomycotina</taxon>
        <taxon>Eurotiomycetes</taxon>
        <taxon>Eurotiomycetidae</taxon>
        <taxon>Eurotiales</taxon>
        <taxon>Aspergillaceae</taxon>
        <taxon>Penicillium</taxon>
    </lineage>
</organism>
<keyword evidence="7" id="KW-1185">Reference proteome</keyword>
<evidence type="ECO:0000256" key="2">
    <source>
        <dbReference type="ARBA" id="ARBA00022679"/>
    </source>
</evidence>
<dbReference type="Gene3D" id="1.10.510.10">
    <property type="entry name" value="Transferase(Phosphotransferase) domain 1"/>
    <property type="match status" value="1"/>
</dbReference>
<evidence type="ECO:0000256" key="4">
    <source>
        <dbReference type="ARBA" id="ARBA00022777"/>
    </source>
</evidence>
<proteinExistence type="predicted"/>
<dbReference type="GO" id="GO:0004674">
    <property type="term" value="F:protein serine/threonine kinase activity"/>
    <property type="evidence" value="ECO:0007669"/>
    <property type="project" value="UniProtKB-KW"/>
</dbReference>
<keyword evidence="1" id="KW-0723">Serine/threonine-protein kinase</keyword>
<keyword evidence="5" id="KW-0067">ATP-binding</keyword>
<dbReference type="InterPro" id="IPR050494">
    <property type="entry name" value="Ser_Thr_dual-spec_kinase"/>
</dbReference>
<dbReference type="PANTHER" id="PTHR24058">
    <property type="entry name" value="DUAL SPECIFICITY PROTEIN KINASE"/>
    <property type="match status" value="1"/>
</dbReference>
<evidence type="ECO:0008006" key="8">
    <source>
        <dbReference type="Google" id="ProtNLM"/>
    </source>
</evidence>
<evidence type="ECO:0000256" key="1">
    <source>
        <dbReference type="ARBA" id="ARBA00022527"/>
    </source>
</evidence>
<gene>
    <name evidence="6" type="ORF">NUU61_008960</name>
</gene>
<reference evidence="6" key="1">
    <citation type="submission" date="2022-11" db="EMBL/GenBank/DDBJ databases">
        <authorList>
            <person name="Petersen C."/>
        </authorList>
    </citation>
    <scope>NUCLEOTIDE SEQUENCE</scope>
    <source>
        <strain evidence="6">IBT 34128</strain>
    </source>
</reference>
<evidence type="ECO:0000313" key="6">
    <source>
        <dbReference type="EMBL" id="KAJ5084381.1"/>
    </source>
</evidence>
<evidence type="ECO:0000256" key="5">
    <source>
        <dbReference type="ARBA" id="ARBA00022840"/>
    </source>
</evidence>
<dbReference type="RefSeq" id="XP_056507778.1">
    <property type="nucleotide sequence ID" value="XM_056659485.1"/>
</dbReference>
<keyword evidence="4" id="KW-0418">Kinase</keyword>
<dbReference type="EMBL" id="JAPMSZ010000011">
    <property type="protein sequence ID" value="KAJ5084381.1"/>
    <property type="molecule type" value="Genomic_DNA"/>
</dbReference>
<protein>
    <recommendedName>
        <fullName evidence="8">Protein kinase domain-containing protein</fullName>
    </recommendedName>
</protein>
<sequence length="164" mass="19105">MLGVEDPSILIEFEEAEKSNPSPRKIMEDRVIYSSRQSQLCKSPWPSYTIRLWGGSLQLKFLYRDPEVVLRMPWDHKIDIWILGVFAWGLFEQSRLFYTRDSGKNRSDSHHLAGIIAILGPPPKDTVQNSEYGRQFFDREGKGPMMTPRLVCDLLTRKWLMSET</sequence>